<feature type="signal peptide" evidence="1">
    <location>
        <begin position="1"/>
        <end position="30"/>
    </location>
</feature>
<dbReference type="Proteomes" id="UP000887574">
    <property type="component" value="Unplaced"/>
</dbReference>
<keyword evidence="1" id="KW-0732">Signal</keyword>
<evidence type="ECO:0000313" key="3">
    <source>
        <dbReference type="WBParaSite" id="jg3400"/>
    </source>
</evidence>
<dbReference type="WBParaSite" id="jg3400">
    <property type="protein sequence ID" value="jg3400"/>
    <property type="gene ID" value="jg3400"/>
</dbReference>
<protein>
    <submittedName>
        <fullName evidence="3">Vitellogenin</fullName>
    </submittedName>
</protein>
<evidence type="ECO:0000313" key="2">
    <source>
        <dbReference type="Proteomes" id="UP000887574"/>
    </source>
</evidence>
<dbReference type="AlphaFoldDB" id="A0A915EB03"/>
<keyword evidence="2" id="KW-1185">Reference proteome</keyword>
<evidence type="ECO:0000256" key="1">
    <source>
        <dbReference type="SAM" id="SignalP"/>
    </source>
</evidence>
<organism evidence="2 3">
    <name type="scientific">Ditylenchus dipsaci</name>
    <dbReference type="NCBI Taxonomy" id="166011"/>
    <lineage>
        <taxon>Eukaryota</taxon>
        <taxon>Metazoa</taxon>
        <taxon>Ecdysozoa</taxon>
        <taxon>Nematoda</taxon>
        <taxon>Chromadorea</taxon>
        <taxon>Rhabditida</taxon>
        <taxon>Tylenchina</taxon>
        <taxon>Tylenchomorpha</taxon>
        <taxon>Sphaerularioidea</taxon>
        <taxon>Anguinidae</taxon>
        <taxon>Anguininae</taxon>
        <taxon>Ditylenchus</taxon>
    </lineage>
</organism>
<feature type="chain" id="PRO_5037340799" evidence="1">
    <location>
        <begin position="31"/>
        <end position="331"/>
    </location>
</feature>
<proteinExistence type="predicted"/>
<reference evidence="3" key="1">
    <citation type="submission" date="2022-11" db="UniProtKB">
        <authorList>
            <consortium name="WormBaseParasite"/>
        </authorList>
    </citation>
    <scope>IDENTIFICATION</scope>
</reference>
<accession>A0A915EB03</accession>
<sequence>MVVKQLKSSVFGRPMFLLYLFFSLNESISGFVNIDVENNTLTLFLGHGSSVSPVIDLYSLDGKLEFNVFHDGPLSEALSNEAKCSGLVRLGVCDLEFQWVTADYSLCARCPYQFCDGAISAKSQLKYWCIEIIEPLKGYNYMVQLNLERSNVSTGMCKPCLSFNYSEYKLLAMPTPSTTTTATSTTAQPLKSSEDPIHGRLHSLLRNVGAQEYWYRRYSVSRVYWPCIHRFCHSLGVSICATAKKYRFPETYRAAKESAVPLTAILKLMKPSANVIRIRASLALREILRTPMLEPQRMSNNFCRYTACSGGAARSRNEVLADLNSNEEMQE</sequence>
<name>A0A915EB03_9BILA</name>